<reference evidence="2" key="1">
    <citation type="thesis" date="2020" institute="ProQuest LLC" country="789 East Eisenhower Parkway, Ann Arbor, MI, USA">
        <title>Comparative Genomics and Chromosome Evolution.</title>
        <authorList>
            <person name="Mudd A.B."/>
        </authorList>
    </citation>
    <scope>NUCLEOTIDE SEQUENCE</scope>
    <source>
        <strain evidence="2">Female2</strain>
        <tissue evidence="2">Blood</tissue>
    </source>
</reference>
<feature type="region of interest" description="Disordered" evidence="1">
    <location>
        <begin position="63"/>
        <end position="112"/>
    </location>
</feature>
<feature type="compositionally biased region" description="Basic and acidic residues" evidence="1">
    <location>
        <begin position="69"/>
        <end position="80"/>
    </location>
</feature>
<name>A0A8T2JV53_9PIPI</name>
<dbReference type="Pfam" id="PF10631">
    <property type="entry name" value="DUF2477"/>
    <property type="match status" value="1"/>
</dbReference>
<accession>A0A8T2JV53</accession>
<dbReference type="AlphaFoldDB" id="A0A8T2JV53"/>
<evidence type="ECO:0000313" key="2">
    <source>
        <dbReference type="EMBL" id="KAG8447374.1"/>
    </source>
</evidence>
<organism evidence="2 3">
    <name type="scientific">Hymenochirus boettgeri</name>
    <name type="common">Congo dwarf clawed frog</name>
    <dbReference type="NCBI Taxonomy" id="247094"/>
    <lineage>
        <taxon>Eukaryota</taxon>
        <taxon>Metazoa</taxon>
        <taxon>Chordata</taxon>
        <taxon>Craniata</taxon>
        <taxon>Vertebrata</taxon>
        <taxon>Euteleostomi</taxon>
        <taxon>Amphibia</taxon>
        <taxon>Batrachia</taxon>
        <taxon>Anura</taxon>
        <taxon>Pipoidea</taxon>
        <taxon>Pipidae</taxon>
        <taxon>Pipinae</taxon>
        <taxon>Hymenochirus</taxon>
    </lineage>
</organism>
<keyword evidence="3" id="KW-1185">Reference proteome</keyword>
<protein>
    <submittedName>
        <fullName evidence="2">Uncharacterized protein</fullName>
    </submittedName>
</protein>
<dbReference type="EMBL" id="JAACNH010000003">
    <property type="protein sequence ID" value="KAG8447374.1"/>
    <property type="molecule type" value="Genomic_DNA"/>
</dbReference>
<dbReference type="Proteomes" id="UP000812440">
    <property type="component" value="Chromosome 8_10"/>
</dbReference>
<comment type="caution">
    <text evidence="2">The sequence shown here is derived from an EMBL/GenBank/DDBJ whole genome shotgun (WGS) entry which is preliminary data.</text>
</comment>
<dbReference type="OrthoDB" id="9037182at2759"/>
<evidence type="ECO:0000256" key="1">
    <source>
        <dbReference type="SAM" id="MobiDB-lite"/>
    </source>
</evidence>
<dbReference type="InterPro" id="IPR018904">
    <property type="entry name" value="UPF0574"/>
</dbReference>
<gene>
    <name evidence="2" type="ORF">GDO86_014734</name>
</gene>
<sequence length="112" mass="12502">MDKGSNVQNPYAGVIIPRAQLKSSFARRTLGEEDLAGVVIANPAVVPSYPSYTPHDNFNYNETNAAQWEDNKVRTQESWRRPYNPYADQPQNGGHPDANVHSELGPRIKHAT</sequence>
<proteinExistence type="predicted"/>
<evidence type="ECO:0000313" key="3">
    <source>
        <dbReference type="Proteomes" id="UP000812440"/>
    </source>
</evidence>